<feature type="domain" description="MARVEL" evidence="6">
    <location>
        <begin position="9"/>
        <end position="148"/>
    </location>
</feature>
<comment type="caution">
    <text evidence="7">The sequence shown here is derived from an EMBL/GenBank/DDBJ whole genome shotgun (WGS) entry which is preliminary data.</text>
</comment>
<gene>
    <name evidence="7" type="ORF">C8A04DRAFT_11361</name>
</gene>
<comment type="subcellular location">
    <subcellularLocation>
        <location evidence="1">Membrane</location>
        <topology evidence="1">Multi-pass membrane protein</topology>
    </subcellularLocation>
</comment>
<evidence type="ECO:0000256" key="5">
    <source>
        <dbReference type="SAM" id="Phobius"/>
    </source>
</evidence>
<evidence type="ECO:0000256" key="3">
    <source>
        <dbReference type="ARBA" id="ARBA00022989"/>
    </source>
</evidence>
<feature type="transmembrane region" description="Helical" evidence="5">
    <location>
        <begin position="128"/>
        <end position="153"/>
    </location>
</feature>
<dbReference type="AlphaFoldDB" id="A0AAN6V6R9"/>
<dbReference type="PANTHER" id="PTHR39608:SF1">
    <property type="entry name" value="INTEGRAL MEMBRANE PROTEIN (AFU_ORTHOLOGUE AFUA_5G08640)"/>
    <property type="match status" value="1"/>
</dbReference>
<evidence type="ECO:0000259" key="6">
    <source>
        <dbReference type="Pfam" id="PF01284"/>
    </source>
</evidence>
<dbReference type="Pfam" id="PF01284">
    <property type="entry name" value="MARVEL"/>
    <property type="match status" value="1"/>
</dbReference>
<reference evidence="7" key="1">
    <citation type="journal article" date="2023" name="Mol. Phylogenet. Evol.">
        <title>Genome-scale phylogeny and comparative genomics of the fungal order Sordariales.</title>
        <authorList>
            <person name="Hensen N."/>
            <person name="Bonometti L."/>
            <person name="Westerberg I."/>
            <person name="Brannstrom I.O."/>
            <person name="Guillou S."/>
            <person name="Cros-Aarteil S."/>
            <person name="Calhoun S."/>
            <person name="Haridas S."/>
            <person name="Kuo A."/>
            <person name="Mondo S."/>
            <person name="Pangilinan J."/>
            <person name="Riley R."/>
            <person name="LaButti K."/>
            <person name="Andreopoulos B."/>
            <person name="Lipzen A."/>
            <person name="Chen C."/>
            <person name="Yan M."/>
            <person name="Daum C."/>
            <person name="Ng V."/>
            <person name="Clum A."/>
            <person name="Steindorff A."/>
            <person name="Ohm R.A."/>
            <person name="Martin F."/>
            <person name="Silar P."/>
            <person name="Natvig D.O."/>
            <person name="Lalanne C."/>
            <person name="Gautier V."/>
            <person name="Ament-Velasquez S.L."/>
            <person name="Kruys A."/>
            <person name="Hutchinson M.I."/>
            <person name="Powell A.J."/>
            <person name="Barry K."/>
            <person name="Miller A.N."/>
            <person name="Grigoriev I.V."/>
            <person name="Debuchy R."/>
            <person name="Gladieux P."/>
            <person name="Hiltunen Thoren M."/>
            <person name="Johannesson H."/>
        </authorList>
    </citation>
    <scope>NUCLEOTIDE SEQUENCE</scope>
    <source>
        <strain evidence="7">CBS 141.50</strain>
    </source>
</reference>
<evidence type="ECO:0000313" key="8">
    <source>
        <dbReference type="Proteomes" id="UP001302676"/>
    </source>
</evidence>
<evidence type="ECO:0000313" key="7">
    <source>
        <dbReference type="EMBL" id="KAK4144586.1"/>
    </source>
</evidence>
<keyword evidence="3 5" id="KW-1133">Transmembrane helix</keyword>
<dbReference type="Proteomes" id="UP001302676">
    <property type="component" value="Unassembled WGS sequence"/>
</dbReference>
<evidence type="ECO:0000256" key="4">
    <source>
        <dbReference type="ARBA" id="ARBA00023136"/>
    </source>
</evidence>
<organism evidence="7 8">
    <name type="scientific">Dichotomopilus funicola</name>
    <dbReference type="NCBI Taxonomy" id="1934379"/>
    <lineage>
        <taxon>Eukaryota</taxon>
        <taxon>Fungi</taxon>
        <taxon>Dikarya</taxon>
        <taxon>Ascomycota</taxon>
        <taxon>Pezizomycotina</taxon>
        <taxon>Sordariomycetes</taxon>
        <taxon>Sordariomycetidae</taxon>
        <taxon>Sordariales</taxon>
        <taxon>Chaetomiaceae</taxon>
        <taxon>Dichotomopilus</taxon>
    </lineage>
</organism>
<dbReference type="EMBL" id="MU853576">
    <property type="protein sequence ID" value="KAK4144586.1"/>
    <property type="molecule type" value="Genomic_DNA"/>
</dbReference>
<dbReference type="GeneID" id="87813550"/>
<dbReference type="RefSeq" id="XP_062637957.1">
    <property type="nucleotide sequence ID" value="XM_062776937.1"/>
</dbReference>
<feature type="transmembrane region" description="Helical" evidence="5">
    <location>
        <begin position="46"/>
        <end position="65"/>
    </location>
</feature>
<name>A0AAN6V6R9_9PEZI</name>
<proteinExistence type="predicted"/>
<evidence type="ECO:0000256" key="2">
    <source>
        <dbReference type="ARBA" id="ARBA00022692"/>
    </source>
</evidence>
<accession>A0AAN6V6R9</accession>
<dbReference type="PANTHER" id="PTHR39608">
    <property type="entry name" value="INTEGRAL MEMBRANE PROTEIN (AFU_ORTHOLOGUE AFUA_5G08640)"/>
    <property type="match status" value="1"/>
</dbReference>
<keyword evidence="2 5" id="KW-0812">Transmembrane</keyword>
<sequence length="166" mass="18133">MGAVTKVCSVLLRFGQLASSAIVLGLLSHFFHRARSAGAPHPSGRLIYTAVIAALSILAALITILPFAFSFWAFPVDFVLSVAWLLTGLHTCRSGWFRGYWGLYWSRVRQTGLRPGGGRLRRWAGCAAWRAVIAFCFIAFVLYLISGILVSYFSVVPQSSPAPVPD</sequence>
<keyword evidence="8" id="KW-1185">Reference proteome</keyword>
<evidence type="ECO:0000256" key="1">
    <source>
        <dbReference type="ARBA" id="ARBA00004141"/>
    </source>
</evidence>
<protein>
    <recommendedName>
        <fullName evidence="6">MARVEL domain-containing protein</fullName>
    </recommendedName>
</protein>
<feature type="transmembrane region" description="Helical" evidence="5">
    <location>
        <begin position="14"/>
        <end position="34"/>
    </location>
</feature>
<reference evidence="7" key="2">
    <citation type="submission" date="2023-05" db="EMBL/GenBank/DDBJ databases">
        <authorList>
            <consortium name="Lawrence Berkeley National Laboratory"/>
            <person name="Steindorff A."/>
            <person name="Hensen N."/>
            <person name="Bonometti L."/>
            <person name="Westerberg I."/>
            <person name="Brannstrom I.O."/>
            <person name="Guillou S."/>
            <person name="Cros-Aarteil S."/>
            <person name="Calhoun S."/>
            <person name="Haridas S."/>
            <person name="Kuo A."/>
            <person name="Mondo S."/>
            <person name="Pangilinan J."/>
            <person name="Riley R."/>
            <person name="Labutti K."/>
            <person name="Andreopoulos B."/>
            <person name="Lipzen A."/>
            <person name="Chen C."/>
            <person name="Yanf M."/>
            <person name="Daum C."/>
            <person name="Ng V."/>
            <person name="Clum A."/>
            <person name="Ohm R."/>
            <person name="Martin F."/>
            <person name="Silar P."/>
            <person name="Natvig D."/>
            <person name="Lalanne C."/>
            <person name="Gautier V."/>
            <person name="Ament-Velasquez S.L."/>
            <person name="Kruys A."/>
            <person name="Hutchinson M.I."/>
            <person name="Powell A.J."/>
            <person name="Barry K."/>
            <person name="Miller A.N."/>
            <person name="Grigoriev I.V."/>
            <person name="Debuchy R."/>
            <person name="Gladieux P."/>
            <person name="Thoren M.H."/>
            <person name="Johannesson H."/>
        </authorList>
    </citation>
    <scope>NUCLEOTIDE SEQUENCE</scope>
    <source>
        <strain evidence="7">CBS 141.50</strain>
    </source>
</reference>
<keyword evidence="4 5" id="KW-0472">Membrane</keyword>
<dbReference type="InterPro" id="IPR008253">
    <property type="entry name" value="Marvel"/>
</dbReference>
<dbReference type="GO" id="GO:0016020">
    <property type="term" value="C:membrane"/>
    <property type="evidence" value="ECO:0007669"/>
    <property type="project" value="UniProtKB-SubCell"/>
</dbReference>